<dbReference type="AlphaFoldDB" id="A0A6A6DN67"/>
<feature type="chain" id="PRO_5025338468" description="VOC domain-containing protein" evidence="1">
    <location>
        <begin position="19"/>
        <end position="236"/>
    </location>
</feature>
<name>A0A6A6DN67_9PEZI</name>
<dbReference type="InterPro" id="IPR004360">
    <property type="entry name" value="Glyas_Fos-R_dOase_dom"/>
</dbReference>
<proteinExistence type="predicted"/>
<organism evidence="3 4">
    <name type="scientific">Zopfia rhizophila CBS 207.26</name>
    <dbReference type="NCBI Taxonomy" id="1314779"/>
    <lineage>
        <taxon>Eukaryota</taxon>
        <taxon>Fungi</taxon>
        <taxon>Dikarya</taxon>
        <taxon>Ascomycota</taxon>
        <taxon>Pezizomycotina</taxon>
        <taxon>Dothideomycetes</taxon>
        <taxon>Dothideomycetes incertae sedis</taxon>
        <taxon>Zopfiaceae</taxon>
        <taxon>Zopfia</taxon>
    </lineage>
</organism>
<keyword evidence="4" id="KW-1185">Reference proteome</keyword>
<protein>
    <recommendedName>
        <fullName evidence="2">VOC domain-containing protein</fullName>
    </recommendedName>
</protein>
<dbReference type="SUPFAM" id="SSF54593">
    <property type="entry name" value="Glyoxalase/Bleomycin resistance protein/Dihydroxybiphenyl dioxygenase"/>
    <property type="match status" value="1"/>
</dbReference>
<dbReference type="Proteomes" id="UP000800200">
    <property type="component" value="Unassembled WGS sequence"/>
</dbReference>
<dbReference type="InterPro" id="IPR029068">
    <property type="entry name" value="Glyas_Bleomycin-R_OHBP_Dase"/>
</dbReference>
<evidence type="ECO:0000313" key="4">
    <source>
        <dbReference type="Proteomes" id="UP000800200"/>
    </source>
</evidence>
<gene>
    <name evidence="3" type="ORF">K469DRAFT_692707</name>
</gene>
<sequence length="236" mass="25635">MYFSHLSVLSLALSVALACNPPDNLPRQDSNSTSYPQFTVGNDGPADPATIGYSINHLSFIVNNLTKSHHFYGTILGMRTIFRYDTSKDFAIMYMGHSQGGKNGTGFQTGVELMRDKNNLGGLLELLEVKSQKKKREFQATASNTLSHLGLIVPDINATQARLESFGVPIIKPVGEKPSLDRDSIIAKAFGFDDPTSKEAQEALPGIVQLGFTTFIVAADPDGNLLEIQQQDSEAV</sequence>
<dbReference type="InterPro" id="IPR037523">
    <property type="entry name" value="VOC_core"/>
</dbReference>
<keyword evidence="1" id="KW-0732">Signal</keyword>
<dbReference type="Gene3D" id="3.10.180.10">
    <property type="entry name" value="2,3-Dihydroxybiphenyl 1,2-Dioxygenase, domain 1"/>
    <property type="match status" value="1"/>
</dbReference>
<evidence type="ECO:0000256" key="1">
    <source>
        <dbReference type="SAM" id="SignalP"/>
    </source>
</evidence>
<feature type="domain" description="VOC" evidence="2">
    <location>
        <begin position="54"/>
        <end position="231"/>
    </location>
</feature>
<dbReference type="PANTHER" id="PTHR10374:SF19">
    <property type="entry name" value="LYASE (GLO1), PUTATIVE (AFU_ORTHOLOGUE AFUA_2G13550)-RELATED"/>
    <property type="match status" value="1"/>
</dbReference>
<reference evidence="3" key="1">
    <citation type="journal article" date="2020" name="Stud. Mycol.">
        <title>101 Dothideomycetes genomes: a test case for predicting lifestyles and emergence of pathogens.</title>
        <authorList>
            <person name="Haridas S."/>
            <person name="Albert R."/>
            <person name="Binder M."/>
            <person name="Bloem J."/>
            <person name="Labutti K."/>
            <person name="Salamov A."/>
            <person name="Andreopoulos B."/>
            <person name="Baker S."/>
            <person name="Barry K."/>
            <person name="Bills G."/>
            <person name="Bluhm B."/>
            <person name="Cannon C."/>
            <person name="Castanera R."/>
            <person name="Culley D."/>
            <person name="Daum C."/>
            <person name="Ezra D."/>
            <person name="Gonzalez J."/>
            <person name="Henrissat B."/>
            <person name="Kuo A."/>
            <person name="Liang C."/>
            <person name="Lipzen A."/>
            <person name="Lutzoni F."/>
            <person name="Magnuson J."/>
            <person name="Mondo S."/>
            <person name="Nolan M."/>
            <person name="Ohm R."/>
            <person name="Pangilinan J."/>
            <person name="Park H.-J."/>
            <person name="Ramirez L."/>
            <person name="Alfaro M."/>
            <person name="Sun H."/>
            <person name="Tritt A."/>
            <person name="Yoshinaga Y."/>
            <person name="Zwiers L.-H."/>
            <person name="Turgeon B."/>
            <person name="Goodwin S."/>
            <person name="Spatafora J."/>
            <person name="Crous P."/>
            <person name="Grigoriev I."/>
        </authorList>
    </citation>
    <scope>NUCLEOTIDE SEQUENCE</scope>
    <source>
        <strain evidence="3">CBS 207.26</strain>
    </source>
</reference>
<dbReference type="PROSITE" id="PS51819">
    <property type="entry name" value="VOC"/>
    <property type="match status" value="1"/>
</dbReference>
<dbReference type="Pfam" id="PF00903">
    <property type="entry name" value="Glyoxalase"/>
    <property type="match status" value="1"/>
</dbReference>
<evidence type="ECO:0000313" key="3">
    <source>
        <dbReference type="EMBL" id="KAF2180505.1"/>
    </source>
</evidence>
<accession>A0A6A6DN67</accession>
<dbReference type="OrthoDB" id="16820at2759"/>
<dbReference type="PANTHER" id="PTHR10374">
    <property type="entry name" value="LACTOYLGLUTATHIONE LYASE GLYOXALASE I"/>
    <property type="match status" value="1"/>
</dbReference>
<dbReference type="EMBL" id="ML994657">
    <property type="protein sequence ID" value="KAF2180505.1"/>
    <property type="molecule type" value="Genomic_DNA"/>
</dbReference>
<feature type="signal peptide" evidence="1">
    <location>
        <begin position="1"/>
        <end position="18"/>
    </location>
</feature>
<evidence type="ECO:0000259" key="2">
    <source>
        <dbReference type="PROSITE" id="PS51819"/>
    </source>
</evidence>